<name>F2E4K5_HORVV</name>
<reference evidence="3" key="1">
    <citation type="journal article" date="2011" name="Plant Physiol.">
        <title>Comprehensive sequence analysis of 24,783 barley full-length cDNAs derived from 12 clone libraries.</title>
        <authorList>
            <person name="Matsumoto T."/>
            <person name="Tanaka T."/>
            <person name="Sakai H."/>
            <person name="Amano N."/>
            <person name="Kanamori H."/>
            <person name="Kurita K."/>
            <person name="Kikuta A."/>
            <person name="Kamiya K."/>
            <person name="Yamamoto M."/>
            <person name="Ikawa H."/>
            <person name="Fujii N."/>
            <person name="Hori K."/>
            <person name="Itoh T."/>
            <person name="Sato K."/>
        </authorList>
    </citation>
    <scope>NUCLEOTIDE SEQUENCE</scope>
    <source>
        <tissue evidence="3">Shoot and root</tissue>
    </source>
</reference>
<accession>F2E4K5</accession>
<dbReference type="EMBL" id="AK371079">
    <property type="protein sequence ID" value="BAK02277.1"/>
    <property type="molecule type" value="mRNA"/>
</dbReference>
<feature type="compositionally biased region" description="Polar residues" evidence="2">
    <location>
        <begin position="168"/>
        <end position="178"/>
    </location>
</feature>
<evidence type="ECO:0000256" key="2">
    <source>
        <dbReference type="SAM" id="MobiDB-lite"/>
    </source>
</evidence>
<dbReference type="AlphaFoldDB" id="F2E4K5"/>
<feature type="compositionally biased region" description="Polar residues" evidence="2">
    <location>
        <begin position="1"/>
        <end position="19"/>
    </location>
</feature>
<feature type="coiled-coil region" evidence="1">
    <location>
        <begin position="51"/>
        <end position="78"/>
    </location>
</feature>
<feature type="compositionally biased region" description="Acidic residues" evidence="2">
    <location>
        <begin position="186"/>
        <end position="197"/>
    </location>
</feature>
<feature type="region of interest" description="Disordered" evidence="2">
    <location>
        <begin position="90"/>
        <end position="207"/>
    </location>
</feature>
<feature type="compositionally biased region" description="Low complexity" evidence="2">
    <location>
        <begin position="116"/>
        <end position="125"/>
    </location>
</feature>
<feature type="region of interest" description="Disordered" evidence="2">
    <location>
        <begin position="302"/>
        <end position="321"/>
    </location>
</feature>
<evidence type="ECO:0000313" key="3">
    <source>
        <dbReference type="EMBL" id="BAK02277.1"/>
    </source>
</evidence>
<protein>
    <submittedName>
        <fullName evidence="3">Predicted protein</fullName>
    </submittedName>
</protein>
<sequence>MGKQSSPKRLTSTTPSASKSIDVKARKRIEELYELTDEIINAYNEIDEKYVNQIYRKYKRLQNENKKLKQQLAQHHCVGCKCAVRTESNAEVVDGDDESEESSGSDEEYKQRRKTSSTAAATTDSVITRSKKTNNPFIISDIEDTQNFDGNDSRFAKNASDGEEGDTSMDTTENQTKSTPRKNNESEDANEDVDENNDGNNGMSGLPRALQEVIRRKAERNKKDKSYLLQIPRYPALCEFLRDKSRTSFDHRPTEAQVRPLIANCFSPQFASDGKARMRVRDELREVHRSYMRTFMQDPRIVSAKSSAQKAKHLAVKKSPT</sequence>
<feature type="region of interest" description="Disordered" evidence="2">
    <location>
        <begin position="1"/>
        <end position="21"/>
    </location>
</feature>
<evidence type="ECO:0000256" key="1">
    <source>
        <dbReference type="SAM" id="Coils"/>
    </source>
</evidence>
<keyword evidence="1" id="KW-0175">Coiled coil</keyword>
<proteinExistence type="evidence at transcript level"/>
<organism evidence="3">
    <name type="scientific">Hordeum vulgare subsp. vulgare</name>
    <name type="common">Domesticated barley</name>
    <dbReference type="NCBI Taxonomy" id="112509"/>
    <lineage>
        <taxon>Eukaryota</taxon>
        <taxon>Viridiplantae</taxon>
        <taxon>Streptophyta</taxon>
        <taxon>Embryophyta</taxon>
        <taxon>Tracheophyta</taxon>
        <taxon>Spermatophyta</taxon>
        <taxon>Magnoliopsida</taxon>
        <taxon>Liliopsida</taxon>
        <taxon>Poales</taxon>
        <taxon>Poaceae</taxon>
        <taxon>BOP clade</taxon>
        <taxon>Pooideae</taxon>
        <taxon>Triticodae</taxon>
        <taxon>Triticeae</taxon>
        <taxon>Hordeinae</taxon>
        <taxon>Hordeum</taxon>
    </lineage>
</organism>
<feature type="compositionally biased region" description="Acidic residues" evidence="2">
    <location>
        <begin position="93"/>
        <end position="106"/>
    </location>
</feature>
<feature type="compositionally biased region" description="Basic residues" evidence="2">
    <location>
        <begin position="310"/>
        <end position="321"/>
    </location>
</feature>